<dbReference type="Gene3D" id="3.60.15.10">
    <property type="entry name" value="Ribonuclease Z/Hydroxyacylglutathione hydrolase-like"/>
    <property type="match status" value="1"/>
</dbReference>
<accession>A0ABP1E900</accession>
<dbReference type="PANTHER" id="PTHR42951:SF4">
    <property type="entry name" value="ACYL-COENZYME A THIOESTERASE MBLAC2"/>
    <property type="match status" value="1"/>
</dbReference>
<dbReference type="Proteomes" id="UP001497453">
    <property type="component" value="Chromosome 9"/>
</dbReference>
<proteinExistence type="predicted"/>
<dbReference type="SMART" id="SM00849">
    <property type="entry name" value="Lactamase_B"/>
    <property type="match status" value="1"/>
</dbReference>
<protein>
    <recommendedName>
        <fullName evidence="1">Metallo-beta-lactamase domain-containing protein</fullName>
    </recommendedName>
</protein>
<dbReference type="SUPFAM" id="SSF56281">
    <property type="entry name" value="Metallo-hydrolase/oxidoreductase"/>
    <property type="match status" value="1"/>
</dbReference>
<dbReference type="EMBL" id="OZ037952">
    <property type="protein sequence ID" value="CAL1716521.1"/>
    <property type="molecule type" value="Genomic_DNA"/>
</dbReference>
<reference evidence="3" key="1">
    <citation type="submission" date="2024-04" db="EMBL/GenBank/DDBJ databases">
        <authorList>
            <person name="Shaw F."/>
            <person name="Minotto A."/>
        </authorList>
    </citation>
    <scope>NUCLEOTIDE SEQUENCE [LARGE SCALE GENOMIC DNA]</scope>
</reference>
<evidence type="ECO:0000313" key="2">
    <source>
        <dbReference type="EMBL" id="CAL1716521.1"/>
    </source>
</evidence>
<feature type="domain" description="Metallo-beta-lactamase" evidence="1">
    <location>
        <begin position="33"/>
        <end position="213"/>
    </location>
</feature>
<evidence type="ECO:0000259" key="1">
    <source>
        <dbReference type="SMART" id="SM00849"/>
    </source>
</evidence>
<evidence type="ECO:0000313" key="3">
    <source>
        <dbReference type="Proteomes" id="UP001497453"/>
    </source>
</evidence>
<keyword evidence="3" id="KW-1185">Reference proteome</keyword>
<dbReference type="PANTHER" id="PTHR42951">
    <property type="entry name" value="METALLO-BETA-LACTAMASE DOMAIN-CONTAINING"/>
    <property type="match status" value="1"/>
</dbReference>
<name>A0ABP1E900_9APHY</name>
<organism evidence="2 3">
    <name type="scientific">Somion occarium</name>
    <dbReference type="NCBI Taxonomy" id="3059160"/>
    <lineage>
        <taxon>Eukaryota</taxon>
        <taxon>Fungi</taxon>
        <taxon>Dikarya</taxon>
        <taxon>Basidiomycota</taxon>
        <taxon>Agaricomycotina</taxon>
        <taxon>Agaricomycetes</taxon>
        <taxon>Polyporales</taxon>
        <taxon>Cerrenaceae</taxon>
        <taxon>Somion</taxon>
    </lineage>
</organism>
<dbReference type="InterPro" id="IPR050855">
    <property type="entry name" value="NDM-1-like"/>
</dbReference>
<gene>
    <name evidence="2" type="ORF">GFSPODELE1_LOCUS10787</name>
</gene>
<dbReference type="InterPro" id="IPR036866">
    <property type="entry name" value="RibonucZ/Hydroxyglut_hydro"/>
</dbReference>
<dbReference type="InterPro" id="IPR001279">
    <property type="entry name" value="Metallo-B-lactamas"/>
</dbReference>
<sequence length="214" mass="23703">MPSGERAAFKASRLSPTTFLIVEHSDIYEEHPFIYAKIVPDASTILLLDTGCGGATKDDEIEISSLREFIGTVKVDDNGGQPLNEGGKMRYVVVLSHCHYDHILGIEHFADDSPVYASAHAPEFLSPEVLPRHSLCEDLDIQTPKYTPTLLPHKSGIPTPGGSAALPDVKLLHTPGHIPDELALWDEAERMLYVGDTLYEWAHLPQRRVHRHLA</sequence>
<dbReference type="Pfam" id="PF00753">
    <property type="entry name" value="Lactamase_B"/>
    <property type="match status" value="1"/>
</dbReference>
<dbReference type="CDD" id="cd06262">
    <property type="entry name" value="metallo-hydrolase-like_MBL-fold"/>
    <property type="match status" value="1"/>
</dbReference>